<proteinExistence type="predicted"/>
<dbReference type="EMBL" id="LR134318">
    <property type="protein sequence ID" value="VEF10420.1"/>
    <property type="molecule type" value="Genomic_DNA"/>
</dbReference>
<accession>A0A448DUH6</accession>
<sequence length="128" mass="14243">MNITVTEIIKKSPNKTQIAYSTAYGNGVSIFIGPQPKKGQAYDVEFNIDDNLFWRDNIVISKKRAPSIHHENGKTLITAELIAIEDDGCGVLKIGDSVSLVSIEKQHRPLPLFVDIISEDISFYPIDL</sequence>
<dbReference type="RefSeq" id="WP_126362155.1">
    <property type="nucleotide sequence ID" value="NZ_LR134318.1"/>
</dbReference>
<protein>
    <submittedName>
        <fullName evidence="1">Uncharacterized protein</fullName>
    </submittedName>
</protein>
<name>A0A448DUH6_PSEFL</name>
<organism evidence="1 2">
    <name type="scientific">Pseudomonas fluorescens</name>
    <dbReference type="NCBI Taxonomy" id="294"/>
    <lineage>
        <taxon>Bacteria</taxon>
        <taxon>Pseudomonadati</taxon>
        <taxon>Pseudomonadota</taxon>
        <taxon>Gammaproteobacteria</taxon>
        <taxon>Pseudomonadales</taxon>
        <taxon>Pseudomonadaceae</taxon>
        <taxon>Pseudomonas</taxon>
    </lineage>
</organism>
<dbReference type="AlphaFoldDB" id="A0A448DUH6"/>
<gene>
    <name evidence="1" type="ORF">NCTC9428_02025</name>
</gene>
<evidence type="ECO:0000313" key="1">
    <source>
        <dbReference type="EMBL" id="VEF10420.1"/>
    </source>
</evidence>
<evidence type="ECO:0000313" key="2">
    <source>
        <dbReference type="Proteomes" id="UP000281909"/>
    </source>
</evidence>
<reference evidence="1 2" key="1">
    <citation type="submission" date="2018-12" db="EMBL/GenBank/DDBJ databases">
        <authorList>
            <consortium name="Pathogen Informatics"/>
        </authorList>
    </citation>
    <scope>NUCLEOTIDE SEQUENCE [LARGE SCALE GENOMIC DNA]</scope>
    <source>
        <strain evidence="1 2">NCTC9428</strain>
    </source>
</reference>
<dbReference type="Proteomes" id="UP000281909">
    <property type="component" value="Chromosome"/>
</dbReference>
<dbReference type="OrthoDB" id="6894041at2"/>